<dbReference type="InterPro" id="IPR050707">
    <property type="entry name" value="HTH_MetabolicPath_Reg"/>
</dbReference>
<dbReference type="InterPro" id="IPR029016">
    <property type="entry name" value="GAF-like_dom_sf"/>
</dbReference>
<dbReference type="OrthoDB" id="5401369at2"/>
<keyword evidence="1" id="KW-0805">Transcription regulation</keyword>
<name>A0A1X7LIL1_9BURK</name>
<dbReference type="PROSITE" id="PS51078">
    <property type="entry name" value="ICLR_ED"/>
    <property type="match status" value="1"/>
</dbReference>
<evidence type="ECO:0000313" key="6">
    <source>
        <dbReference type="EMBL" id="SMG53691.1"/>
    </source>
</evidence>
<dbReference type="PANTHER" id="PTHR30136">
    <property type="entry name" value="HELIX-TURN-HELIX TRANSCRIPTIONAL REGULATOR, ICLR FAMILY"/>
    <property type="match status" value="1"/>
</dbReference>
<keyword evidence="2" id="KW-0238">DNA-binding</keyword>
<keyword evidence="7" id="KW-1185">Reference proteome</keyword>
<dbReference type="Gene3D" id="1.10.10.10">
    <property type="entry name" value="Winged helix-like DNA-binding domain superfamily/Winged helix DNA-binding domain"/>
    <property type="match status" value="1"/>
</dbReference>
<evidence type="ECO:0000256" key="2">
    <source>
        <dbReference type="ARBA" id="ARBA00023125"/>
    </source>
</evidence>
<keyword evidence="3" id="KW-0804">Transcription</keyword>
<dbReference type="SUPFAM" id="SSF55781">
    <property type="entry name" value="GAF domain-like"/>
    <property type="match status" value="1"/>
</dbReference>
<dbReference type="GO" id="GO:0003677">
    <property type="term" value="F:DNA binding"/>
    <property type="evidence" value="ECO:0007669"/>
    <property type="project" value="UniProtKB-KW"/>
</dbReference>
<evidence type="ECO:0000256" key="1">
    <source>
        <dbReference type="ARBA" id="ARBA00023015"/>
    </source>
</evidence>
<evidence type="ECO:0000259" key="5">
    <source>
        <dbReference type="PROSITE" id="PS51078"/>
    </source>
</evidence>
<sequence length="273" mass="30241">MAARQREKKTTRSNDADEEVDNLFVGSVKKAFLVLEAFGKAKPMMGFSQIAREVGLEKSATQRAAHTLWKLGYLDKIGPDGEYRLSMRCLDIGQSYLESHRIVDCARPYLKFLRRKTDASINLTMLDDVDTVFVVRYVSPEMLSNDLSGGLRLPAYCTATGIAMMSALQDDAVRRILDRSDLKPILPNTIWQPEQILERVRQGRKDGYVLGVEEDFASDITIACAIQDPLTGEVAAIGASYSSEATSPEVVLKECRQLMIGTAKEISARLAAV</sequence>
<reference evidence="7" key="1">
    <citation type="submission" date="2017-04" db="EMBL/GenBank/DDBJ databases">
        <authorList>
            <person name="Varghese N."/>
            <person name="Submissions S."/>
        </authorList>
    </citation>
    <scope>NUCLEOTIDE SEQUENCE [LARGE SCALE GENOMIC DNA]</scope>
    <source>
        <strain evidence="7">LMG 29540</strain>
    </source>
</reference>
<feature type="domain" description="HTH iclR-type" evidence="4">
    <location>
        <begin position="25"/>
        <end position="87"/>
    </location>
</feature>
<evidence type="ECO:0000313" key="7">
    <source>
        <dbReference type="Proteomes" id="UP000193228"/>
    </source>
</evidence>
<dbReference type="Gene3D" id="3.30.450.40">
    <property type="match status" value="1"/>
</dbReference>
<protein>
    <submittedName>
        <fullName evidence="6">Transcriptional regulator, IclR family</fullName>
    </submittedName>
</protein>
<feature type="domain" description="IclR-ED" evidence="5">
    <location>
        <begin position="88"/>
        <end position="272"/>
    </location>
</feature>
<dbReference type="SMART" id="SM00346">
    <property type="entry name" value="HTH_ICLR"/>
    <property type="match status" value="1"/>
</dbReference>
<dbReference type="GO" id="GO:0045892">
    <property type="term" value="P:negative regulation of DNA-templated transcription"/>
    <property type="evidence" value="ECO:0007669"/>
    <property type="project" value="TreeGrafter"/>
</dbReference>
<dbReference type="Proteomes" id="UP000193228">
    <property type="component" value="Unassembled WGS sequence"/>
</dbReference>
<dbReference type="SUPFAM" id="SSF46785">
    <property type="entry name" value="Winged helix' DNA-binding domain"/>
    <property type="match status" value="1"/>
</dbReference>
<dbReference type="PROSITE" id="PS51077">
    <property type="entry name" value="HTH_ICLR"/>
    <property type="match status" value="1"/>
</dbReference>
<dbReference type="GO" id="GO:0003700">
    <property type="term" value="F:DNA-binding transcription factor activity"/>
    <property type="evidence" value="ECO:0007669"/>
    <property type="project" value="TreeGrafter"/>
</dbReference>
<dbReference type="EMBL" id="FXAT01000006">
    <property type="protein sequence ID" value="SMG53691.1"/>
    <property type="molecule type" value="Genomic_DNA"/>
</dbReference>
<dbReference type="AlphaFoldDB" id="A0A1X7LIL1"/>
<dbReference type="InterPro" id="IPR036388">
    <property type="entry name" value="WH-like_DNA-bd_sf"/>
</dbReference>
<dbReference type="InterPro" id="IPR005471">
    <property type="entry name" value="Tscrpt_reg_IclR_N"/>
</dbReference>
<evidence type="ECO:0000256" key="3">
    <source>
        <dbReference type="ARBA" id="ARBA00023163"/>
    </source>
</evidence>
<dbReference type="RefSeq" id="WP_085486165.1">
    <property type="nucleotide sequence ID" value="NZ_FXAT01000006.1"/>
</dbReference>
<accession>A0A1X7LIL1</accession>
<dbReference type="Pfam" id="PF09339">
    <property type="entry name" value="HTH_IclR"/>
    <property type="match status" value="1"/>
</dbReference>
<evidence type="ECO:0000259" key="4">
    <source>
        <dbReference type="PROSITE" id="PS51077"/>
    </source>
</evidence>
<organism evidence="6 7">
    <name type="scientific">Paraburkholderia susongensis</name>
    <dbReference type="NCBI Taxonomy" id="1515439"/>
    <lineage>
        <taxon>Bacteria</taxon>
        <taxon>Pseudomonadati</taxon>
        <taxon>Pseudomonadota</taxon>
        <taxon>Betaproteobacteria</taxon>
        <taxon>Burkholderiales</taxon>
        <taxon>Burkholderiaceae</taxon>
        <taxon>Paraburkholderia</taxon>
    </lineage>
</organism>
<dbReference type="Pfam" id="PF01614">
    <property type="entry name" value="IclR_C"/>
    <property type="match status" value="1"/>
</dbReference>
<dbReference type="InterPro" id="IPR014757">
    <property type="entry name" value="Tscrpt_reg_IclR_C"/>
</dbReference>
<gene>
    <name evidence="6" type="ORF">SAMN06265784_106209</name>
</gene>
<proteinExistence type="predicted"/>
<dbReference type="STRING" id="1515439.SAMN06265784_106209"/>
<dbReference type="PANTHER" id="PTHR30136:SF34">
    <property type="entry name" value="TRANSCRIPTIONAL REGULATOR"/>
    <property type="match status" value="1"/>
</dbReference>
<dbReference type="InterPro" id="IPR036390">
    <property type="entry name" value="WH_DNA-bd_sf"/>
</dbReference>